<evidence type="ECO:0000313" key="3">
    <source>
        <dbReference type="EMBL" id="AQZ68810.1"/>
    </source>
</evidence>
<feature type="transmembrane region" description="Helical" evidence="2">
    <location>
        <begin position="40"/>
        <end position="66"/>
    </location>
</feature>
<proteinExistence type="predicted"/>
<name>A0A1V0AF04_9ACTN</name>
<dbReference type="Proteomes" id="UP000190797">
    <property type="component" value="Chromosome"/>
</dbReference>
<accession>A0A1V0AF04</accession>
<dbReference type="KEGG" id="noa:BKM31_51600"/>
<dbReference type="InterPro" id="IPR010640">
    <property type="entry name" value="Low_temperature_requirement_A"/>
</dbReference>
<feature type="region of interest" description="Disordered" evidence="1">
    <location>
        <begin position="183"/>
        <end position="209"/>
    </location>
</feature>
<evidence type="ECO:0000313" key="4">
    <source>
        <dbReference type="Proteomes" id="UP000190797"/>
    </source>
</evidence>
<feature type="transmembrane region" description="Helical" evidence="2">
    <location>
        <begin position="130"/>
        <end position="150"/>
    </location>
</feature>
<keyword evidence="4" id="KW-1185">Reference proteome</keyword>
<feature type="transmembrane region" description="Helical" evidence="2">
    <location>
        <begin position="353"/>
        <end position="371"/>
    </location>
</feature>
<dbReference type="STRING" id="1909395.BKM31_51600"/>
<keyword evidence="2" id="KW-0812">Transmembrane</keyword>
<keyword evidence="2" id="KW-1133">Transmembrane helix</keyword>
<reference evidence="4" key="1">
    <citation type="journal article" date="2017" name="Med. Chem. Commun.">
        <title>Nonomuraea sp. ATCC 55076 harbours the largest actinomycete chromosome to date and the kistamicin biosynthetic gene cluster.</title>
        <authorList>
            <person name="Nazari B."/>
            <person name="Forneris C.C."/>
            <person name="Gibson M.I."/>
            <person name="Moon K."/>
            <person name="Schramma K.R."/>
            <person name="Seyedsayamdost M.R."/>
        </authorList>
    </citation>
    <scope>NUCLEOTIDE SEQUENCE [LARGE SCALE GENOMIC DNA]</scope>
    <source>
        <strain evidence="4">ATCC 55076</strain>
    </source>
</reference>
<gene>
    <name evidence="3" type="ORF">BKM31_51600</name>
</gene>
<feature type="transmembrane region" description="Helical" evidence="2">
    <location>
        <begin position="325"/>
        <end position="346"/>
    </location>
</feature>
<dbReference type="Pfam" id="PF06772">
    <property type="entry name" value="LtrA"/>
    <property type="match status" value="1"/>
</dbReference>
<feature type="transmembrane region" description="Helical" evidence="2">
    <location>
        <begin position="377"/>
        <end position="394"/>
    </location>
</feature>
<feature type="transmembrane region" description="Helical" evidence="2">
    <location>
        <begin position="291"/>
        <end position="313"/>
    </location>
</feature>
<keyword evidence="2" id="KW-0472">Membrane</keyword>
<feature type="transmembrane region" description="Helical" evidence="2">
    <location>
        <begin position="251"/>
        <end position="270"/>
    </location>
</feature>
<dbReference type="AlphaFoldDB" id="A0A1V0AF04"/>
<evidence type="ECO:0000256" key="2">
    <source>
        <dbReference type="SAM" id="Phobius"/>
    </source>
</evidence>
<feature type="transmembrane region" description="Helical" evidence="2">
    <location>
        <begin position="78"/>
        <end position="94"/>
    </location>
</feature>
<protein>
    <recommendedName>
        <fullName evidence="5">Low temperature requirement protein A</fullName>
    </recommendedName>
</protein>
<feature type="transmembrane region" description="Helical" evidence="2">
    <location>
        <begin position="225"/>
        <end position="245"/>
    </location>
</feature>
<dbReference type="EMBL" id="CP017717">
    <property type="protein sequence ID" value="AQZ68810.1"/>
    <property type="molecule type" value="Genomic_DNA"/>
</dbReference>
<dbReference type="PANTHER" id="PTHR36840">
    <property type="entry name" value="BLL5714 PROTEIN"/>
    <property type="match status" value="1"/>
</dbReference>
<sequence length="403" mass="43552">MALFSLAVTGAAERHASWLELFFDLVVVVAVAQLAHRLEHPTWAGVGLFVLLYYAVWSIWTTLTLYSNVHAERTRTRSMLIGMFGIAVMAAAVPDVAHDGGLHEGWFIAAYITCRISASQTLQHSGTIMTAWPAAQLGAGLLPWLASIWADAPWRYALWGVGLVLDMVFSILQSRRPESLIEGLQRQARRHDERERRRQRPGRPPRPPREVAAAVLDPAHLGERLGLFVIIVLGEAVAQVVLSSSGKEWDAQLGLAALAGFGLIVALWWLTLQYGISTVVAARERELRAYVALPTHFVMTAGITATAAGLGVVAHEPDAHLHGGIGWVLGAGLAAYFAASTVLGATAGAERRWVWLWGVPSVIAPLGVAAVSGLLPAWVVIALLLVVALWRIAYRPRRSPAAA</sequence>
<evidence type="ECO:0000256" key="1">
    <source>
        <dbReference type="SAM" id="MobiDB-lite"/>
    </source>
</evidence>
<dbReference type="PANTHER" id="PTHR36840:SF1">
    <property type="entry name" value="BLL5714 PROTEIN"/>
    <property type="match status" value="1"/>
</dbReference>
<evidence type="ECO:0008006" key="5">
    <source>
        <dbReference type="Google" id="ProtNLM"/>
    </source>
</evidence>
<organism evidence="3 4">
    <name type="scientific">[Actinomadura] parvosata subsp. kistnae</name>
    <dbReference type="NCBI Taxonomy" id="1909395"/>
    <lineage>
        <taxon>Bacteria</taxon>
        <taxon>Bacillati</taxon>
        <taxon>Actinomycetota</taxon>
        <taxon>Actinomycetes</taxon>
        <taxon>Streptosporangiales</taxon>
        <taxon>Streptosporangiaceae</taxon>
        <taxon>Nonomuraea</taxon>
    </lineage>
</organism>